<sequence>MPLKQLYVALVRSVEINFFIRMHDGKSGLAALMCYIFVGKLYSRPSAFAEQLVLSVAESVIPWLTCVTKTNHISRRSKLNPSASRDDDIPAFYCQRWYEILYYEVEFVIGNKVLIWHAKERVVICLNVHKNWPITSFPRIEGRYADDNRSRRSTLSIPAFYPPFAFVQWVGCFPVAGYCYKGVVVPLGNVDPAIAPVIK</sequence>
<dbReference type="EMBL" id="JYDO01000010">
    <property type="protein sequence ID" value="KRZ78745.1"/>
    <property type="molecule type" value="Genomic_DNA"/>
</dbReference>
<dbReference type="OrthoDB" id="10541078at2759"/>
<name>A0A0V1N411_9BILA</name>
<dbReference type="AlphaFoldDB" id="A0A0V1N411"/>
<evidence type="ECO:0000313" key="1">
    <source>
        <dbReference type="EMBL" id="KRZ78745.1"/>
    </source>
</evidence>
<protein>
    <submittedName>
        <fullName evidence="1">Uncharacterized protein</fullName>
    </submittedName>
</protein>
<evidence type="ECO:0000313" key="2">
    <source>
        <dbReference type="Proteomes" id="UP000054843"/>
    </source>
</evidence>
<gene>
    <name evidence="1" type="ORF">T10_8881</name>
</gene>
<proteinExistence type="predicted"/>
<accession>A0A0V1N411</accession>
<organism evidence="1 2">
    <name type="scientific">Trichinella papuae</name>
    <dbReference type="NCBI Taxonomy" id="268474"/>
    <lineage>
        <taxon>Eukaryota</taxon>
        <taxon>Metazoa</taxon>
        <taxon>Ecdysozoa</taxon>
        <taxon>Nematoda</taxon>
        <taxon>Enoplea</taxon>
        <taxon>Dorylaimia</taxon>
        <taxon>Trichinellida</taxon>
        <taxon>Trichinellidae</taxon>
        <taxon>Trichinella</taxon>
    </lineage>
</organism>
<comment type="caution">
    <text evidence="1">The sequence shown here is derived from an EMBL/GenBank/DDBJ whole genome shotgun (WGS) entry which is preliminary data.</text>
</comment>
<dbReference type="Proteomes" id="UP000054843">
    <property type="component" value="Unassembled WGS sequence"/>
</dbReference>
<keyword evidence="2" id="KW-1185">Reference proteome</keyword>
<reference evidence="1 2" key="1">
    <citation type="submission" date="2015-01" db="EMBL/GenBank/DDBJ databases">
        <title>Evolution of Trichinella species and genotypes.</title>
        <authorList>
            <person name="Korhonen P.K."/>
            <person name="Edoardo P."/>
            <person name="Giuseppe L.R."/>
            <person name="Gasser R.B."/>
        </authorList>
    </citation>
    <scope>NUCLEOTIDE SEQUENCE [LARGE SCALE GENOMIC DNA]</scope>
    <source>
        <strain evidence="1">ISS1980</strain>
    </source>
</reference>